<keyword evidence="9" id="KW-0521">NADP</keyword>
<dbReference type="PRINTS" id="PR01125">
    <property type="entry name" value="FMOXYGENASE5"/>
</dbReference>
<evidence type="ECO:0000256" key="13">
    <source>
        <dbReference type="ARBA" id="ARBA00049443"/>
    </source>
</evidence>
<comment type="catalytic activity">
    <reaction evidence="13">
        <text>N,N-dimethylaniline + NADPH + O2 + H(+) = N,N-dimethylaniline N-oxide + NADP(+) + H2O</text>
        <dbReference type="Rhea" id="RHEA:24468"/>
        <dbReference type="ChEBI" id="CHEBI:15377"/>
        <dbReference type="ChEBI" id="CHEBI:15378"/>
        <dbReference type="ChEBI" id="CHEBI:15379"/>
        <dbReference type="ChEBI" id="CHEBI:16269"/>
        <dbReference type="ChEBI" id="CHEBI:17735"/>
        <dbReference type="ChEBI" id="CHEBI:57783"/>
        <dbReference type="ChEBI" id="CHEBI:58349"/>
        <dbReference type="EC" id="1.14.13.8"/>
    </reaction>
    <physiologicalReaction direction="left-to-right" evidence="13">
        <dbReference type="Rhea" id="RHEA:24469"/>
    </physiologicalReaction>
</comment>
<keyword evidence="11 14" id="KW-0560">Oxidoreductase</keyword>
<dbReference type="OrthoDB" id="66881at2759"/>
<evidence type="ECO:0000256" key="4">
    <source>
        <dbReference type="ARBA" id="ARBA00012850"/>
    </source>
</evidence>
<evidence type="ECO:0000256" key="5">
    <source>
        <dbReference type="ARBA" id="ARBA00022630"/>
    </source>
</evidence>
<evidence type="ECO:0000313" key="15">
    <source>
        <dbReference type="EMBL" id="VDM73694.1"/>
    </source>
</evidence>
<comment type="similarity">
    <text evidence="3 14">Belongs to the FMO family.</text>
</comment>
<evidence type="ECO:0000256" key="11">
    <source>
        <dbReference type="ARBA" id="ARBA00023002"/>
    </source>
</evidence>
<dbReference type="EMBL" id="UYYB01031972">
    <property type="protein sequence ID" value="VDM73694.1"/>
    <property type="molecule type" value="Genomic_DNA"/>
</dbReference>
<name>A0A3P7J721_STRVU</name>
<keyword evidence="16" id="KW-1185">Reference proteome</keyword>
<dbReference type="GO" id="GO:0004499">
    <property type="term" value="F:N,N-dimethylaniline monooxygenase activity"/>
    <property type="evidence" value="ECO:0007669"/>
    <property type="project" value="InterPro"/>
</dbReference>
<evidence type="ECO:0000256" key="14">
    <source>
        <dbReference type="RuleBase" id="RU361177"/>
    </source>
</evidence>
<evidence type="ECO:0000256" key="7">
    <source>
        <dbReference type="ARBA" id="ARBA00022827"/>
    </source>
</evidence>
<comment type="subcellular location">
    <subcellularLocation>
        <location evidence="2">Microsome membrane</location>
    </subcellularLocation>
</comment>
<evidence type="ECO:0000256" key="6">
    <source>
        <dbReference type="ARBA" id="ARBA00022692"/>
    </source>
</evidence>
<keyword evidence="5 14" id="KW-0285">Flavoprotein</keyword>
<comment type="cofactor">
    <cofactor evidence="1 14">
        <name>FAD</name>
        <dbReference type="ChEBI" id="CHEBI:57692"/>
    </cofactor>
</comment>
<dbReference type="GO" id="GO:0050661">
    <property type="term" value="F:NADP binding"/>
    <property type="evidence" value="ECO:0007669"/>
    <property type="project" value="InterPro"/>
</dbReference>
<evidence type="ECO:0000256" key="9">
    <source>
        <dbReference type="ARBA" id="ARBA00022857"/>
    </source>
</evidence>
<keyword evidence="8" id="KW-0256">Endoplasmic reticulum</keyword>
<reference evidence="15 16" key="1">
    <citation type="submission" date="2018-11" db="EMBL/GenBank/DDBJ databases">
        <authorList>
            <consortium name="Pathogen Informatics"/>
        </authorList>
    </citation>
    <scope>NUCLEOTIDE SEQUENCE [LARGE SCALE GENOMIC DNA]</scope>
</reference>
<dbReference type="Gene3D" id="3.50.50.60">
    <property type="entry name" value="FAD/NAD(P)-binding domain"/>
    <property type="match status" value="1"/>
</dbReference>
<evidence type="ECO:0000256" key="2">
    <source>
        <dbReference type="ARBA" id="ARBA00004524"/>
    </source>
</evidence>
<keyword evidence="8" id="KW-0492">Microsome</keyword>
<dbReference type="InterPro" id="IPR020946">
    <property type="entry name" value="Flavin_mOase-like"/>
</dbReference>
<organism evidence="15 16">
    <name type="scientific">Strongylus vulgaris</name>
    <name type="common">Blood worm</name>
    <dbReference type="NCBI Taxonomy" id="40348"/>
    <lineage>
        <taxon>Eukaryota</taxon>
        <taxon>Metazoa</taxon>
        <taxon>Ecdysozoa</taxon>
        <taxon>Nematoda</taxon>
        <taxon>Chromadorea</taxon>
        <taxon>Rhabditida</taxon>
        <taxon>Rhabditina</taxon>
        <taxon>Rhabditomorpha</taxon>
        <taxon>Strongyloidea</taxon>
        <taxon>Strongylidae</taxon>
        <taxon>Strongylus</taxon>
    </lineage>
</organism>
<dbReference type="InterPro" id="IPR036188">
    <property type="entry name" value="FAD/NAD-bd_sf"/>
</dbReference>
<keyword evidence="10" id="KW-1133">Transmembrane helix</keyword>
<keyword evidence="7 14" id="KW-0274">FAD</keyword>
<dbReference type="Proteomes" id="UP000270094">
    <property type="component" value="Unassembled WGS sequence"/>
</dbReference>
<dbReference type="EC" id="1.-.-.-" evidence="14"/>
<evidence type="ECO:0000256" key="1">
    <source>
        <dbReference type="ARBA" id="ARBA00001974"/>
    </source>
</evidence>
<keyword evidence="6" id="KW-0812">Transmembrane</keyword>
<dbReference type="InterPro" id="IPR002257">
    <property type="entry name" value="Flavin_mOase_5"/>
</dbReference>
<protein>
    <recommendedName>
        <fullName evidence="4 14">Flavin-containing monooxygenase</fullName>
        <ecNumber evidence="14">1.-.-.-</ecNumber>
    </recommendedName>
</protein>
<accession>A0A3P7J721</accession>
<dbReference type="InterPro" id="IPR050346">
    <property type="entry name" value="FMO-like"/>
</dbReference>
<evidence type="ECO:0000256" key="12">
    <source>
        <dbReference type="ARBA" id="ARBA00023136"/>
    </source>
</evidence>
<sequence>MCYKGYEDKTVVVVGVGNSGGDLAVELSRIAKQVYLATRRGTWVCNRIFDYGEPFDMVVHRKYIDHARHYVPEWLVNTVVERKMNQRFDHERYGLKPKHRVLGAHPTVNDELPNRIACGTVRVKPNIREFTENGITFEDGSHVENVDEVMCNKIC</sequence>
<keyword evidence="14" id="KW-0503">Monooxygenase</keyword>
<evidence type="ECO:0000313" key="16">
    <source>
        <dbReference type="Proteomes" id="UP000270094"/>
    </source>
</evidence>
<evidence type="ECO:0000256" key="3">
    <source>
        <dbReference type="ARBA" id="ARBA00009183"/>
    </source>
</evidence>
<evidence type="ECO:0000256" key="8">
    <source>
        <dbReference type="ARBA" id="ARBA00022848"/>
    </source>
</evidence>
<dbReference type="GO" id="GO:0050660">
    <property type="term" value="F:flavin adenine dinucleotide binding"/>
    <property type="evidence" value="ECO:0007669"/>
    <property type="project" value="InterPro"/>
</dbReference>
<dbReference type="SUPFAM" id="SSF51905">
    <property type="entry name" value="FAD/NAD(P)-binding domain"/>
    <property type="match status" value="1"/>
</dbReference>
<dbReference type="FunFam" id="3.50.50.60:FF:000023">
    <property type="entry name" value="Dimethylaniline monooxygenase [N-oxide-forming]"/>
    <property type="match status" value="1"/>
</dbReference>
<dbReference type="PANTHER" id="PTHR23023">
    <property type="entry name" value="DIMETHYLANILINE MONOOXYGENASE"/>
    <property type="match status" value="1"/>
</dbReference>
<evidence type="ECO:0000256" key="10">
    <source>
        <dbReference type="ARBA" id="ARBA00022989"/>
    </source>
</evidence>
<keyword evidence="12" id="KW-0472">Membrane</keyword>
<dbReference type="AlphaFoldDB" id="A0A3P7J721"/>
<dbReference type="Pfam" id="PF00743">
    <property type="entry name" value="FMO-like"/>
    <property type="match status" value="1"/>
</dbReference>
<gene>
    <name evidence="15" type="ORF">SVUK_LOCUS8692</name>
</gene>
<proteinExistence type="inferred from homology"/>